<dbReference type="PANTHER" id="PTHR43798">
    <property type="entry name" value="MONOACYLGLYCEROL LIPASE"/>
    <property type="match status" value="1"/>
</dbReference>
<dbReference type="SUPFAM" id="SSF53474">
    <property type="entry name" value="alpha/beta-Hydrolases"/>
    <property type="match status" value="1"/>
</dbReference>
<proteinExistence type="predicted"/>
<evidence type="ECO:0000259" key="1">
    <source>
        <dbReference type="Pfam" id="PF00561"/>
    </source>
</evidence>
<dbReference type="GO" id="GO:0016020">
    <property type="term" value="C:membrane"/>
    <property type="evidence" value="ECO:0007669"/>
    <property type="project" value="TreeGrafter"/>
</dbReference>
<sequence>MDAPTLEVAVGEDRVAYRRLGAGPPLLLANRFRGTLDTWDPQFLDALAQGHTLILFDFPGVGYSEGQIPESMEEASAFIDRFADALGIDRFALLGWSWGGLATQAYLLDHGERLTHAVLLATNPPGQLQIQLQPGFLERALKPVNDLDDEYVLFFVPDSARSTQLAKASHARINARPGVVDRIPASAEQFQRYFKAAKGFHVDAAGRRERLGRTGLPILVLCGDHDTSTAGGNWFPLIGSMRNARFVYFSETGHAPHHQHPAVVAAAVRDFLGEPQ</sequence>
<evidence type="ECO:0000313" key="3">
    <source>
        <dbReference type="Proteomes" id="UP000033067"/>
    </source>
</evidence>
<dbReference type="GO" id="GO:0046464">
    <property type="term" value="P:acylglycerol catabolic process"/>
    <property type="evidence" value="ECO:0007669"/>
    <property type="project" value="TreeGrafter"/>
</dbReference>
<reference evidence="2 3" key="1">
    <citation type="journal article" date="2015" name="Genome Announc.">
        <title>Complete Genome Sequence of Pseudoxanthomonas suwonensis Strain J1, a Cellulose-Degrading Bacterium Isolated from Leaf- and Wood-Enriched Soil.</title>
        <authorList>
            <person name="Hou L."/>
            <person name="Jiang J."/>
            <person name="Xu Z."/>
            <person name="Zhou Y."/>
            <person name="Leung F.C."/>
        </authorList>
    </citation>
    <scope>NUCLEOTIDE SEQUENCE [LARGE SCALE GENOMIC DNA]</scope>
    <source>
        <strain evidence="2 3">J1</strain>
    </source>
</reference>
<keyword evidence="3" id="KW-1185">Reference proteome</keyword>
<dbReference type="InterPro" id="IPR029058">
    <property type="entry name" value="AB_hydrolase_fold"/>
</dbReference>
<dbReference type="Pfam" id="PF00561">
    <property type="entry name" value="Abhydrolase_1"/>
    <property type="match status" value="1"/>
</dbReference>
<organism evidence="2 3">
    <name type="scientific">Pseudoxanthomonas suwonensis</name>
    <dbReference type="NCBI Taxonomy" id="314722"/>
    <lineage>
        <taxon>Bacteria</taxon>
        <taxon>Pseudomonadati</taxon>
        <taxon>Pseudomonadota</taxon>
        <taxon>Gammaproteobacteria</taxon>
        <taxon>Lysobacterales</taxon>
        <taxon>Lysobacteraceae</taxon>
        <taxon>Pseudoxanthomonas</taxon>
    </lineage>
</organism>
<feature type="domain" description="AB hydrolase-1" evidence="1">
    <location>
        <begin position="24"/>
        <end position="261"/>
    </location>
</feature>
<name>A0A0E3UPV2_9GAMM</name>
<keyword evidence="2" id="KW-0378">Hydrolase</keyword>
<dbReference type="InterPro" id="IPR000073">
    <property type="entry name" value="AB_hydrolase_1"/>
</dbReference>
<dbReference type="InterPro" id="IPR050266">
    <property type="entry name" value="AB_hydrolase_sf"/>
</dbReference>
<dbReference type="Proteomes" id="UP000033067">
    <property type="component" value="Chromosome"/>
</dbReference>
<dbReference type="Gene3D" id="3.40.50.1820">
    <property type="entry name" value="alpha/beta hydrolase"/>
    <property type="match status" value="1"/>
</dbReference>
<dbReference type="KEGG" id="psuw:WQ53_02575"/>
<dbReference type="AlphaFoldDB" id="A0A0E3UPV2"/>
<dbReference type="GO" id="GO:0047372">
    <property type="term" value="F:monoacylglycerol lipase activity"/>
    <property type="evidence" value="ECO:0007669"/>
    <property type="project" value="TreeGrafter"/>
</dbReference>
<gene>
    <name evidence="2" type="ORF">WQ53_02575</name>
</gene>
<protein>
    <submittedName>
        <fullName evidence="2">Alpha/beta hydrolase</fullName>
    </submittedName>
</protein>
<accession>A0A0E3UPV2</accession>
<evidence type="ECO:0000313" key="2">
    <source>
        <dbReference type="EMBL" id="AKC88140.1"/>
    </source>
</evidence>
<dbReference type="EMBL" id="CP011144">
    <property type="protein sequence ID" value="AKC88140.1"/>
    <property type="molecule type" value="Genomic_DNA"/>
</dbReference>
<dbReference type="PANTHER" id="PTHR43798:SF5">
    <property type="entry name" value="MONOACYLGLYCEROL LIPASE ABHD6"/>
    <property type="match status" value="1"/>
</dbReference>
<dbReference type="PATRIC" id="fig|314722.6.peg.534"/>